<dbReference type="InterPro" id="IPR018094">
    <property type="entry name" value="Thymidylate_kinase"/>
</dbReference>
<keyword evidence="8 11" id="KW-0067">ATP-binding</keyword>
<sequence length="228" mass="25629">MKMDHKGLFITFEGPDGAGKTTQIGRLAADLEKRHIPYVLTHEPGGTEIGDKIRTIILNPENLRLTQKTEILLYAASRSQHVEEKIKPALAQGKIVLCDRFIDASIAYQGYGLGQPVEMIQSINRFASEGLTPDRTYMIDIAPEAGRSRLRERSGGPETGVTEAAGDLDRIEQRELDYHRRVREGFLTLSRENKQRICLINGEDSADAVFDHILKDFHYFLAGYMQKG</sequence>
<evidence type="ECO:0000256" key="11">
    <source>
        <dbReference type="HAMAP-Rule" id="MF_00165"/>
    </source>
</evidence>
<dbReference type="SUPFAM" id="SSF52540">
    <property type="entry name" value="P-loop containing nucleoside triphosphate hydrolases"/>
    <property type="match status" value="1"/>
</dbReference>
<evidence type="ECO:0000256" key="6">
    <source>
        <dbReference type="ARBA" id="ARBA00022741"/>
    </source>
</evidence>
<comment type="catalytic activity">
    <reaction evidence="9 11">
        <text>dTMP + ATP = dTDP + ADP</text>
        <dbReference type="Rhea" id="RHEA:13517"/>
        <dbReference type="ChEBI" id="CHEBI:30616"/>
        <dbReference type="ChEBI" id="CHEBI:58369"/>
        <dbReference type="ChEBI" id="CHEBI:63528"/>
        <dbReference type="ChEBI" id="CHEBI:456216"/>
        <dbReference type="EC" id="2.7.4.9"/>
    </reaction>
</comment>
<gene>
    <name evidence="11 13" type="primary">tmk</name>
    <name evidence="13" type="ORF">GCM10007968_29870</name>
</gene>
<dbReference type="HAMAP" id="MF_00165">
    <property type="entry name" value="Thymidylate_kinase"/>
    <property type="match status" value="1"/>
</dbReference>
<evidence type="ECO:0000256" key="7">
    <source>
        <dbReference type="ARBA" id="ARBA00022777"/>
    </source>
</evidence>
<protein>
    <recommendedName>
        <fullName evidence="3 11">Thymidylate kinase</fullName>
        <ecNumber evidence="2 11">2.7.4.9</ecNumber>
    </recommendedName>
    <alternativeName>
        <fullName evidence="11">dTMP kinase</fullName>
    </alternativeName>
</protein>
<evidence type="ECO:0000259" key="12">
    <source>
        <dbReference type="Pfam" id="PF02223"/>
    </source>
</evidence>
<dbReference type="GO" id="GO:0006233">
    <property type="term" value="P:dTDP biosynthetic process"/>
    <property type="evidence" value="ECO:0007669"/>
    <property type="project" value="InterPro"/>
</dbReference>
<organism evidence="13 14">
    <name type="scientific">Sporolactobacillus putidus</name>
    <dbReference type="NCBI Taxonomy" id="492735"/>
    <lineage>
        <taxon>Bacteria</taxon>
        <taxon>Bacillati</taxon>
        <taxon>Bacillota</taxon>
        <taxon>Bacilli</taxon>
        <taxon>Bacillales</taxon>
        <taxon>Sporolactobacillaceae</taxon>
        <taxon>Sporolactobacillus</taxon>
    </lineage>
</organism>
<comment type="similarity">
    <text evidence="1 11">Belongs to the thymidylate kinase family.</text>
</comment>
<reference evidence="13" key="1">
    <citation type="journal article" date="2014" name="Int. J. Syst. Evol. Microbiol.">
        <title>Complete genome sequence of Corynebacterium casei LMG S-19264T (=DSM 44701T), isolated from a smear-ripened cheese.</title>
        <authorList>
            <consortium name="US DOE Joint Genome Institute (JGI-PGF)"/>
            <person name="Walter F."/>
            <person name="Albersmeier A."/>
            <person name="Kalinowski J."/>
            <person name="Ruckert C."/>
        </authorList>
    </citation>
    <scope>NUCLEOTIDE SEQUENCE</scope>
    <source>
        <strain evidence="13">JCM 15325</strain>
    </source>
</reference>
<dbReference type="EMBL" id="BMOK01000018">
    <property type="protein sequence ID" value="GGL63910.1"/>
    <property type="molecule type" value="Genomic_DNA"/>
</dbReference>
<dbReference type="GO" id="GO:0005829">
    <property type="term" value="C:cytosol"/>
    <property type="evidence" value="ECO:0007669"/>
    <property type="project" value="TreeGrafter"/>
</dbReference>
<evidence type="ECO:0000256" key="5">
    <source>
        <dbReference type="ARBA" id="ARBA00022727"/>
    </source>
</evidence>
<comment type="function">
    <text evidence="10 11">Phosphorylation of dTMP to form dTDP in both de novo and salvage pathways of dTTP synthesis.</text>
</comment>
<name>A0A917S8N1_9BACL</name>
<dbReference type="PANTHER" id="PTHR10344:SF4">
    <property type="entry name" value="UMP-CMP KINASE 2, MITOCHONDRIAL"/>
    <property type="match status" value="1"/>
</dbReference>
<dbReference type="Proteomes" id="UP000654670">
    <property type="component" value="Unassembled WGS sequence"/>
</dbReference>
<dbReference type="CDD" id="cd01672">
    <property type="entry name" value="TMPK"/>
    <property type="match status" value="1"/>
</dbReference>
<dbReference type="NCBIfam" id="TIGR00041">
    <property type="entry name" value="DTMP_kinase"/>
    <property type="match status" value="1"/>
</dbReference>
<proteinExistence type="inferred from homology"/>
<keyword evidence="5 11" id="KW-0545">Nucleotide biosynthesis</keyword>
<evidence type="ECO:0000313" key="14">
    <source>
        <dbReference type="Proteomes" id="UP000654670"/>
    </source>
</evidence>
<dbReference type="GO" id="GO:0006227">
    <property type="term" value="P:dUDP biosynthetic process"/>
    <property type="evidence" value="ECO:0007669"/>
    <property type="project" value="TreeGrafter"/>
</dbReference>
<dbReference type="Gene3D" id="3.40.50.300">
    <property type="entry name" value="P-loop containing nucleotide triphosphate hydrolases"/>
    <property type="match status" value="1"/>
</dbReference>
<dbReference type="GO" id="GO:0006235">
    <property type="term" value="P:dTTP biosynthetic process"/>
    <property type="evidence" value="ECO:0007669"/>
    <property type="project" value="UniProtKB-UniRule"/>
</dbReference>
<evidence type="ECO:0000256" key="10">
    <source>
        <dbReference type="ARBA" id="ARBA00057735"/>
    </source>
</evidence>
<dbReference type="Pfam" id="PF02223">
    <property type="entry name" value="Thymidylate_kin"/>
    <property type="match status" value="1"/>
</dbReference>
<feature type="binding site" evidence="11">
    <location>
        <begin position="14"/>
        <end position="21"/>
    </location>
    <ligand>
        <name>ATP</name>
        <dbReference type="ChEBI" id="CHEBI:30616"/>
    </ligand>
</feature>
<evidence type="ECO:0000256" key="2">
    <source>
        <dbReference type="ARBA" id="ARBA00012980"/>
    </source>
</evidence>
<dbReference type="FunFam" id="3.40.50.300:FF:000225">
    <property type="entry name" value="Thymidylate kinase"/>
    <property type="match status" value="1"/>
</dbReference>
<dbReference type="GO" id="GO:0004798">
    <property type="term" value="F:dTMP kinase activity"/>
    <property type="evidence" value="ECO:0007669"/>
    <property type="project" value="UniProtKB-UniRule"/>
</dbReference>
<dbReference type="AlphaFoldDB" id="A0A917S8N1"/>
<evidence type="ECO:0000313" key="13">
    <source>
        <dbReference type="EMBL" id="GGL63910.1"/>
    </source>
</evidence>
<keyword evidence="6 11" id="KW-0547">Nucleotide-binding</keyword>
<dbReference type="GO" id="GO:0005524">
    <property type="term" value="F:ATP binding"/>
    <property type="evidence" value="ECO:0007669"/>
    <property type="project" value="UniProtKB-UniRule"/>
</dbReference>
<evidence type="ECO:0000256" key="1">
    <source>
        <dbReference type="ARBA" id="ARBA00009776"/>
    </source>
</evidence>
<accession>A0A917S8N1</accession>
<dbReference type="InterPro" id="IPR039430">
    <property type="entry name" value="Thymidylate_kin-like_dom"/>
</dbReference>
<evidence type="ECO:0000256" key="3">
    <source>
        <dbReference type="ARBA" id="ARBA00017144"/>
    </source>
</evidence>
<dbReference type="EC" id="2.7.4.9" evidence="2 11"/>
<keyword evidence="14" id="KW-1185">Reference proteome</keyword>
<dbReference type="InterPro" id="IPR027417">
    <property type="entry name" value="P-loop_NTPase"/>
</dbReference>
<feature type="domain" description="Thymidylate kinase-like" evidence="12">
    <location>
        <begin position="12"/>
        <end position="213"/>
    </location>
</feature>
<evidence type="ECO:0000256" key="4">
    <source>
        <dbReference type="ARBA" id="ARBA00022679"/>
    </source>
</evidence>
<evidence type="ECO:0000256" key="9">
    <source>
        <dbReference type="ARBA" id="ARBA00048743"/>
    </source>
</evidence>
<keyword evidence="7 11" id="KW-0418">Kinase</keyword>
<evidence type="ECO:0000256" key="8">
    <source>
        <dbReference type="ARBA" id="ARBA00022840"/>
    </source>
</evidence>
<comment type="caution">
    <text evidence="13">The sequence shown here is derived from an EMBL/GenBank/DDBJ whole genome shotgun (WGS) entry which is preliminary data.</text>
</comment>
<reference evidence="13" key="2">
    <citation type="submission" date="2020-09" db="EMBL/GenBank/DDBJ databases">
        <authorList>
            <person name="Sun Q."/>
            <person name="Ohkuma M."/>
        </authorList>
    </citation>
    <scope>NUCLEOTIDE SEQUENCE</scope>
    <source>
        <strain evidence="13">JCM 15325</strain>
    </source>
</reference>
<dbReference type="PANTHER" id="PTHR10344">
    <property type="entry name" value="THYMIDYLATE KINASE"/>
    <property type="match status" value="1"/>
</dbReference>
<keyword evidence="4 11" id="KW-0808">Transferase</keyword>